<keyword evidence="3" id="KW-0472">Membrane</keyword>
<dbReference type="Gene3D" id="2.40.160.20">
    <property type="match status" value="1"/>
</dbReference>
<evidence type="ECO:0000259" key="7">
    <source>
        <dbReference type="Pfam" id="PF13505"/>
    </source>
</evidence>
<dbReference type="AlphaFoldDB" id="A0AAE3N7F5"/>
<reference evidence="8" key="1">
    <citation type="submission" date="2022-07" db="EMBL/GenBank/DDBJ databases">
        <title>Ectorhizobium quercum gen.nov., sp. nov.</title>
        <authorList>
            <person name="Ma T."/>
            <person name="Li Y."/>
        </authorList>
    </citation>
    <scope>NUCLEOTIDE SEQUENCE</scope>
    <source>
        <strain evidence="8">BDR2-2</strain>
    </source>
</reference>
<dbReference type="PANTHER" id="PTHR34001:SF3">
    <property type="entry name" value="BLL7405 PROTEIN"/>
    <property type="match status" value="1"/>
</dbReference>
<evidence type="ECO:0000256" key="2">
    <source>
        <dbReference type="ARBA" id="ARBA00022729"/>
    </source>
</evidence>
<evidence type="ECO:0000313" key="8">
    <source>
        <dbReference type="EMBL" id="MCX8999962.1"/>
    </source>
</evidence>
<keyword evidence="2 6" id="KW-0732">Signal</keyword>
<feature type="domain" description="Outer membrane protein beta-barrel" evidence="7">
    <location>
        <begin position="40"/>
        <end position="215"/>
    </location>
</feature>
<dbReference type="RefSeq" id="WP_306413464.1">
    <property type="nucleotide sequence ID" value="NZ_JANFPI010000014.1"/>
</dbReference>
<comment type="similarity">
    <text evidence="5">Belongs to the Omp25/RopB family.</text>
</comment>
<dbReference type="InterPro" id="IPR051692">
    <property type="entry name" value="OMP-like"/>
</dbReference>
<dbReference type="Proteomes" id="UP001208771">
    <property type="component" value="Unassembled WGS sequence"/>
</dbReference>
<feature type="signal peptide" evidence="6">
    <location>
        <begin position="1"/>
        <end position="19"/>
    </location>
</feature>
<accession>A0AAE3N7F5</accession>
<organism evidence="8 9">
    <name type="scientific">Ectorhizobium quercum</name>
    <dbReference type="NCBI Taxonomy" id="2965071"/>
    <lineage>
        <taxon>Bacteria</taxon>
        <taxon>Pseudomonadati</taxon>
        <taxon>Pseudomonadota</taxon>
        <taxon>Alphaproteobacteria</taxon>
        <taxon>Hyphomicrobiales</taxon>
        <taxon>Rhizobiaceae</taxon>
        <taxon>Ectorhizobium</taxon>
    </lineage>
</organism>
<protein>
    <submittedName>
        <fullName evidence="8">Porin family protein</fullName>
    </submittedName>
</protein>
<dbReference type="SUPFAM" id="SSF56925">
    <property type="entry name" value="OMPA-like"/>
    <property type="match status" value="1"/>
</dbReference>
<dbReference type="GO" id="GO:0009279">
    <property type="term" value="C:cell outer membrane"/>
    <property type="evidence" value="ECO:0007669"/>
    <property type="project" value="UniProtKB-SubCell"/>
</dbReference>
<evidence type="ECO:0000256" key="4">
    <source>
        <dbReference type="ARBA" id="ARBA00023237"/>
    </source>
</evidence>
<dbReference type="EMBL" id="JANFPI010000014">
    <property type="protein sequence ID" value="MCX8999962.1"/>
    <property type="molecule type" value="Genomic_DNA"/>
</dbReference>
<comment type="caution">
    <text evidence="8">The sequence shown here is derived from an EMBL/GenBank/DDBJ whole genome shotgun (WGS) entry which is preliminary data.</text>
</comment>
<feature type="chain" id="PRO_5042263965" evidence="6">
    <location>
        <begin position="20"/>
        <end position="215"/>
    </location>
</feature>
<keyword evidence="4" id="KW-0998">Cell outer membrane</keyword>
<dbReference type="InterPro" id="IPR011250">
    <property type="entry name" value="OMP/PagP_B-barrel"/>
</dbReference>
<keyword evidence="9" id="KW-1185">Reference proteome</keyword>
<dbReference type="Pfam" id="PF13505">
    <property type="entry name" value="OMP_b-brl"/>
    <property type="match status" value="1"/>
</dbReference>
<evidence type="ECO:0000256" key="1">
    <source>
        <dbReference type="ARBA" id="ARBA00004442"/>
    </source>
</evidence>
<sequence length="215" mass="22957">MKSLILTSLIALSASVAMAADVVYEAPQPPVAEIATPVFTWSGPYLGIQGGGSWLDGDFSAAGATASDDFNGGRFGVFGGYQYQFDNNFVLGLEGDVSYDWNENTYLDAVDVGTDWSGSVRAKVGYAIDRALIYATGGWAITRGYIDISGAGEETKTFNGYTVGAGVDYAFTDNIFTKLEYRFNDFGDKNVDVLGVPVNADLKQHLLTVGIGVKF</sequence>
<gene>
    <name evidence="8" type="ORF">NOF55_22925</name>
</gene>
<proteinExistence type="inferred from homology"/>
<evidence type="ECO:0000256" key="6">
    <source>
        <dbReference type="SAM" id="SignalP"/>
    </source>
</evidence>
<dbReference type="InterPro" id="IPR027385">
    <property type="entry name" value="Beta-barrel_OMP"/>
</dbReference>
<dbReference type="PANTHER" id="PTHR34001">
    <property type="entry name" value="BLL7405 PROTEIN"/>
    <property type="match status" value="1"/>
</dbReference>
<evidence type="ECO:0000313" key="9">
    <source>
        <dbReference type="Proteomes" id="UP001208771"/>
    </source>
</evidence>
<name>A0AAE3N7F5_9HYPH</name>
<comment type="subcellular location">
    <subcellularLocation>
        <location evidence="1">Cell outer membrane</location>
    </subcellularLocation>
</comment>
<evidence type="ECO:0000256" key="5">
    <source>
        <dbReference type="ARBA" id="ARBA00038306"/>
    </source>
</evidence>
<evidence type="ECO:0000256" key="3">
    <source>
        <dbReference type="ARBA" id="ARBA00023136"/>
    </source>
</evidence>